<feature type="transmembrane region" description="Helical" evidence="7">
    <location>
        <begin position="74"/>
        <end position="97"/>
    </location>
</feature>
<dbReference type="PANTHER" id="PTHR24372">
    <property type="entry name" value="GLYCOPROTEIN HORMONE RECEPTOR"/>
    <property type="match status" value="1"/>
</dbReference>
<dbReference type="PROSITE" id="PS50262">
    <property type="entry name" value="G_PROTEIN_RECEP_F1_2"/>
    <property type="match status" value="1"/>
</dbReference>
<dbReference type="Pfam" id="PF00001">
    <property type="entry name" value="7tm_1"/>
    <property type="match status" value="1"/>
</dbReference>
<keyword evidence="2" id="KW-0433">Leucine-rich repeat</keyword>
<dbReference type="Proteomes" id="UP000694888">
    <property type="component" value="Unplaced"/>
</dbReference>
<keyword evidence="9" id="KW-1185">Reference proteome</keyword>
<evidence type="ECO:0000313" key="9">
    <source>
        <dbReference type="Proteomes" id="UP000694888"/>
    </source>
</evidence>
<evidence type="ECO:0000256" key="7">
    <source>
        <dbReference type="SAM" id="Phobius"/>
    </source>
</evidence>
<dbReference type="GeneID" id="118477332"/>
<evidence type="ECO:0000313" key="10">
    <source>
        <dbReference type="RefSeq" id="XP_035824433.1"/>
    </source>
</evidence>
<dbReference type="InterPro" id="IPR000276">
    <property type="entry name" value="GPCR_Rhodpsn"/>
</dbReference>
<name>A0ABM1VPU1_APLCA</name>
<organism evidence="9 10">
    <name type="scientific">Aplysia californica</name>
    <name type="common">California sea hare</name>
    <dbReference type="NCBI Taxonomy" id="6500"/>
    <lineage>
        <taxon>Eukaryota</taxon>
        <taxon>Metazoa</taxon>
        <taxon>Spiralia</taxon>
        <taxon>Lophotrochozoa</taxon>
        <taxon>Mollusca</taxon>
        <taxon>Gastropoda</taxon>
        <taxon>Heterobranchia</taxon>
        <taxon>Euthyneura</taxon>
        <taxon>Tectipleura</taxon>
        <taxon>Aplysiida</taxon>
        <taxon>Aplysioidea</taxon>
        <taxon>Aplysiidae</taxon>
        <taxon>Aplysia</taxon>
    </lineage>
</organism>
<sequence>MFSSAVTVEHTDFFLLQLHDLPSFSLPSPGYVCFIMVFNGISFFIILTCYLVMYISIRDSQAWNSNDTRVAKRMALLVFTDFLCWAPIAFLSLAAAFGKNLIHLNEAKVRGGQ</sequence>
<evidence type="ECO:0000259" key="8">
    <source>
        <dbReference type="PROSITE" id="PS50262"/>
    </source>
</evidence>
<keyword evidence="6 7" id="KW-0472">Membrane</keyword>
<protein>
    <submittedName>
        <fullName evidence="10">Follicle-stimulating hormone receptor-like</fullName>
    </submittedName>
</protein>
<keyword evidence="5 7" id="KW-1133">Transmembrane helix</keyword>
<dbReference type="SUPFAM" id="SSF81321">
    <property type="entry name" value="Family A G protein-coupled receptor-like"/>
    <property type="match status" value="1"/>
</dbReference>
<evidence type="ECO:0000256" key="6">
    <source>
        <dbReference type="ARBA" id="ARBA00023136"/>
    </source>
</evidence>
<keyword evidence="4" id="KW-0677">Repeat</keyword>
<evidence type="ECO:0000256" key="2">
    <source>
        <dbReference type="ARBA" id="ARBA00022614"/>
    </source>
</evidence>
<reference evidence="10" key="1">
    <citation type="submission" date="2025-08" db="UniProtKB">
        <authorList>
            <consortium name="RefSeq"/>
        </authorList>
    </citation>
    <scope>IDENTIFICATION</scope>
</reference>
<evidence type="ECO:0000256" key="5">
    <source>
        <dbReference type="ARBA" id="ARBA00022989"/>
    </source>
</evidence>
<dbReference type="Gene3D" id="1.20.1070.10">
    <property type="entry name" value="Rhodopsin 7-helix transmembrane proteins"/>
    <property type="match status" value="1"/>
</dbReference>
<gene>
    <name evidence="10" type="primary">LOC118477332</name>
</gene>
<feature type="transmembrane region" description="Helical" evidence="7">
    <location>
        <begin position="29"/>
        <end position="53"/>
    </location>
</feature>
<dbReference type="InterPro" id="IPR017452">
    <property type="entry name" value="GPCR_Rhodpsn_7TM"/>
</dbReference>
<dbReference type="RefSeq" id="XP_035824433.1">
    <property type="nucleotide sequence ID" value="XM_035968540.1"/>
</dbReference>
<feature type="domain" description="G-protein coupled receptors family 1 profile" evidence="8">
    <location>
        <begin position="1"/>
        <end position="113"/>
    </location>
</feature>
<comment type="subcellular location">
    <subcellularLocation>
        <location evidence="1">Membrane</location>
    </subcellularLocation>
</comment>
<evidence type="ECO:0000256" key="1">
    <source>
        <dbReference type="ARBA" id="ARBA00004370"/>
    </source>
</evidence>
<dbReference type="PANTHER" id="PTHR24372:SF82">
    <property type="entry name" value="RICKETS"/>
    <property type="match status" value="1"/>
</dbReference>
<evidence type="ECO:0000256" key="4">
    <source>
        <dbReference type="ARBA" id="ARBA00022737"/>
    </source>
</evidence>
<keyword evidence="3 7" id="KW-0812">Transmembrane</keyword>
<proteinExistence type="predicted"/>
<accession>A0ABM1VPU1</accession>
<evidence type="ECO:0000256" key="3">
    <source>
        <dbReference type="ARBA" id="ARBA00022692"/>
    </source>
</evidence>